<evidence type="ECO:0000259" key="1">
    <source>
        <dbReference type="Pfam" id="PF24693"/>
    </source>
</evidence>
<protein>
    <recommendedName>
        <fullName evidence="1">DUF7660 domain-containing protein</fullName>
    </recommendedName>
</protein>
<dbReference type="EMBL" id="JBHSQN010000002">
    <property type="protein sequence ID" value="MFC6010244.1"/>
    <property type="molecule type" value="Genomic_DNA"/>
</dbReference>
<feature type="domain" description="DUF7660" evidence="1">
    <location>
        <begin position="11"/>
        <end position="83"/>
    </location>
</feature>
<keyword evidence="3" id="KW-1185">Reference proteome</keyword>
<reference evidence="3" key="1">
    <citation type="journal article" date="2019" name="Int. J. Syst. Evol. Microbiol.">
        <title>The Global Catalogue of Microorganisms (GCM) 10K type strain sequencing project: providing services to taxonomists for standard genome sequencing and annotation.</title>
        <authorList>
            <consortium name="The Broad Institute Genomics Platform"/>
            <consortium name="The Broad Institute Genome Sequencing Center for Infectious Disease"/>
            <person name="Wu L."/>
            <person name="Ma J."/>
        </authorList>
    </citation>
    <scope>NUCLEOTIDE SEQUENCE [LARGE SCALE GENOMIC DNA]</scope>
    <source>
        <strain evidence="3">CCUG 36956</strain>
    </source>
</reference>
<dbReference type="InterPro" id="IPR056077">
    <property type="entry name" value="DUF7660"/>
</dbReference>
<evidence type="ECO:0000313" key="3">
    <source>
        <dbReference type="Proteomes" id="UP001596223"/>
    </source>
</evidence>
<dbReference type="RefSeq" id="WP_378599885.1">
    <property type="nucleotide sequence ID" value="NZ_JBHSQN010000002.1"/>
</dbReference>
<accession>A0ABW1JLI9</accession>
<comment type="caution">
    <text evidence="2">The sequence shown here is derived from an EMBL/GenBank/DDBJ whole genome shotgun (WGS) entry which is preliminary data.</text>
</comment>
<gene>
    <name evidence="2" type="ORF">ACFP3H_04210</name>
</gene>
<organism evidence="2 3">
    <name type="scientific">Nocardia lasii</name>
    <dbReference type="NCBI Taxonomy" id="1616107"/>
    <lineage>
        <taxon>Bacteria</taxon>
        <taxon>Bacillati</taxon>
        <taxon>Actinomycetota</taxon>
        <taxon>Actinomycetes</taxon>
        <taxon>Mycobacteriales</taxon>
        <taxon>Nocardiaceae</taxon>
        <taxon>Nocardia</taxon>
    </lineage>
</organism>
<evidence type="ECO:0000313" key="2">
    <source>
        <dbReference type="EMBL" id="MFC6010244.1"/>
    </source>
</evidence>
<dbReference type="Proteomes" id="UP001596223">
    <property type="component" value="Unassembled WGS sequence"/>
</dbReference>
<proteinExistence type="predicted"/>
<dbReference type="Pfam" id="PF24693">
    <property type="entry name" value="DUF7660"/>
    <property type="match status" value="1"/>
</dbReference>
<name>A0ABW1JLI9_9NOCA</name>
<sequence>MLLSPDDEILTKAEFVACVDNLRIDLLENPEQWENVTLESFLEALGAWVDGSDGWYRNHGKELPHNRDWTFFARALEAAAVYE</sequence>